<comment type="caution">
    <text evidence="2">The sequence shown here is derived from an EMBL/GenBank/DDBJ whole genome shotgun (WGS) entry which is preliminary data.</text>
</comment>
<dbReference type="InterPro" id="IPR007383">
    <property type="entry name" value="DUF445"/>
</dbReference>
<gene>
    <name evidence="2" type="ORF">H0A72_12295</name>
</gene>
<dbReference type="Proteomes" id="UP000559809">
    <property type="component" value="Unassembled WGS sequence"/>
</dbReference>
<evidence type="ECO:0000313" key="2">
    <source>
        <dbReference type="EMBL" id="NYT50090.1"/>
    </source>
</evidence>
<proteinExistence type="predicted"/>
<keyword evidence="1" id="KW-0472">Membrane</keyword>
<feature type="transmembrane region" description="Helical" evidence="1">
    <location>
        <begin position="401"/>
        <end position="421"/>
    </location>
</feature>
<evidence type="ECO:0000256" key="1">
    <source>
        <dbReference type="SAM" id="Phobius"/>
    </source>
</evidence>
<keyword evidence="1" id="KW-1133">Transmembrane helix</keyword>
<dbReference type="PANTHER" id="PTHR38442">
    <property type="entry name" value="INNER MEMBRANE PROTEIN-RELATED"/>
    <property type="match status" value="1"/>
</dbReference>
<feature type="transmembrane region" description="Helical" evidence="1">
    <location>
        <begin position="42"/>
        <end position="62"/>
    </location>
</feature>
<name>A0A853G530_9BURK</name>
<sequence length="424" mass="46998">MTKERELRNAKAFALSLFLLAAATFVATLFSPPNVWVLGLKAVSEAAMVGALADWFAVVALFRRVPIPLVSRHTAIIPRNQGAIAGNLALFVKEKFLDPDSLVALIRGHDPAGLISGWLVRQENADRLGTYLARLLQGGLRITDDARIQVFLKDAFGAMVDKLDLAGAGAALLDSLTRNGRHQQLLDSLILRCIDYLDQPATREMIATQLVQWLKRRHPIAEKVAPSEWLGENAAEQVAKIVNDILNAVVQDQGHELRKKFDALTASFILALKQDPETARKARAFKRYIKSDAVFTGYVEGIWANLRAWLQNDLDRQESSLRLNLSAAGVWIGEAIRDDAALRASLNKHMENIARAMAPEFSEFLTRHIRDTVNAWDAKEMSRQIELNIGKDLQYIRINGTLVGGLVGLLLFLFSQLPGWLGVA</sequence>
<keyword evidence="1" id="KW-0812">Transmembrane</keyword>
<evidence type="ECO:0000313" key="3">
    <source>
        <dbReference type="Proteomes" id="UP000559809"/>
    </source>
</evidence>
<dbReference type="Pfam" id="PF04286">
    <property type="entry name" value="DUF445"/>
    <property type="match status" value="1"/>
</dbReference>
<keyword evidence="3" id="KW-1185">Reference proteome</keyword>
<dbReference type="EMBL" id="JACCEM010000006">
    <property type="protein sequence ID" value="NYT50090.1"/>
    <property type="molecule type" value="Genomic_DNA"/>
</dbReference>
<accession>A0A853G530</accession>
<reference evidence="2 3" key="1">
    <citation type="submission" date="2020-07" db="EMBL/GenBank/DDBJ databases">
        <title>Taxonomic revisions and descriptions of new bacterial species based on genomic comparisons in the high-G+C-content subgroup of the family Alcaligenaceae.</title>
        <authorList>
            <person name="Szabo A."/>
            <person name="Felfoldi T."/>
        </authorList>
    </citation>
    <scope>NUCLEOTIDE SEQUENCE [LARGE SCALE GENOMIC DNA]</scope>
    <source>
        <strain evidence="2 3">LMG 24012</strain>
    </source>
</reference>
<dbReference type="AlphaFoldDB" id="A0A853G530"/>
<organism evidence="2 3">
    <name type="scientific">Parapusillimonas granuli</name>
    <dbReference type="NCBI Taxonomy" id="380911"/>
    <lineage>
        <taxon>Bacteria</taxon>
        <taxon>Pseudomonadati</taxon>
        <taxon>Pseudomonadota</taxon>
        <taxon>Betaproteobacteria</taxon>
        <taxon>Burkholderiales</taxon>
        <taxon>Alcaligenaceae</taxon>
        <taxon>Parapusillimonas</taxon>
    </lineage>
</organism>
<protein>
    <submittedName>
        <fullName evidence="2">DUF445 family protein</fullName>
    </submittedName>
</protein>
<feature type="transmembrane region" description="Helical" evidence="1">
    <location>
        <begin position="12"/>
        <end position="30"/>
    </location>
</feature>
<dbReference type="GO" id="GO:0005886">
    <property type="term" value="C:plasma membrane"/>
    <property type="evidence" value="ECO:0007669"/>
    <property type="project" value="TreeGrafter"/>
</dbReference>
<dbReference type="PANTHER" id="PTHR38442:SF1">
    <property type="entry name" value="INNER MEMBRANE PROTEIN"/>
    <property type="match status" value="1"/>
</dbReference>